<evidence type="ECO:0000313" key="1">
    <source>
        <dbReference type="EMBL" id="MBF1129091.1"/>
    </source>
</evidence>
<dbReference type="AlphaFoldDB" id="A0A930FP34"/>
<reference evidence="1" key="1">
    <citation type="submission" date="2020-04" db="EMBL/GenBank/DDBJ databases">
        <title>Deep metagenomics examines the oral microbiome during advanced dental caries in children, revealing novel taxa and co-occurrences with host molecules.</title>
        <authorList>
            <person name="Baker J.L."/>
            <person name="Morton J.T."/>
            <person name="Dinis M."/>
            <person name="Alvarez R."/>
            <person name="Tran N.C."/>
            <person name="Knight R."/>
            <person name="Edlund A."/>
        </authorList>
    </citation>
    <scope>NUCLEOTIDE SEQUENCE</scope>
    <source>
        <strain evidence="1">JCVI_32_bin.14</strain>
    </source>
</reference>
<organism evidence="1 2">
    <name type="scientific">Dialister invisus</name>
    <dbReference type="NCBI Taxonomy" id="218538"/>
    <lineage>
        <taxon>Bacteria</taxon>
        <taxon>Bacillati</taxon>
        <taxon>Bacillota</taxon>
        <taxon>Negativicutes</taxon>
        <taxon>Veillonellales</taxon>
        <taxon>Veillonellaceae</taxon>
        <taxon>Dialister</taxon>
    </lineage>
</organism>
<accession>A0A930FP34</accession>
<gene>
    <name evidence="1" type="ORF">HXL70_03485</name>
</gene>
<proteinExistence type="predicted"/>
<protein>
    <submittedName>
        <fullName evidence="1">Uncharacterized protein</fullName>
    </submittedName>
</protein>
<dbReference type="EMBL" id="JABZMK010000010">
    <property type="protein sequence ID" value="MBF1129091.1"/>
    <property type="molecule type" value="Genomic_DNA"/>
</dbReference>
<name>A0A930FP34_9FIRM</name>
<dbReference type="Proteomes" id="UP000757890">
    <property type="component" value="Unassembled WGS sequence"/>
</dbReference>
<comment type="caution">
    <text evidence="1">The sequence shown here is derived from an EMBL/GenBank/DDBJ whole genome shotgun (WGS) entry which is preliminary data.</text>
</comment>
<sequence length="111" mass="12811">MEWWQMLLAGVPSLLSGILLYEWKQQRNQSKIEETEKEQKRVALVKGVEALLRDRLIIGMEGCITKEYAPISTVEILVSMYMAYHNLGGNGIVTEVYKKFIRLPHIPPDHQ</sequence>
<evidence type="ECO:0000313" key="2">
    <source>
        <dbReference type="Proteomes" id="UP000757890"/>
    </source>
</evidence>